<accession>A0ABQ8IWJ6</accession>
<feature type="chain" id="PRO_5046346713" evidence="2">
    <location>
        <begin position="23"/>
        <end position="348"/>
    </location>
</feature>
<reference evidence="3 4" key="2">
    <citation type="journal article" date="2022" name="Mol. Biol. Evol.">
        <title>Comparative Genomics Reveals Insights into the Divergent Evolution of Astigmatic Mites and Household Pest Adaptations.</title>
        <authorList>
            <person name="Xiong Q."/>
            <person name="Wan A.T."/>
            <person name="Liu X."/>
            <person name="Fung C.S."/>
            <person name="Xiao X."/>
            <person name="Malainual N."/>
            <person name="Hou J."/>
            <person name="Wang L."/>
            <person name="Wang M."/>
            <person name="Yang K.Y."/>
            <person name="Cui Y."/>
            <person name="Leung E.L."/>
            <person name="Nong W."/>
            <person name="Shin S.K."/>
            <person name="Au S.W."/>
            <person name="Jeong K.Y."/>
            <person name="Chew F.T."/>
            <person name="Hui J.H."/>
            <person name="Leung T.F."/>
            <person name="Tungtrongchitr A."/>
            <person name="Zhong N."/>
            <person name="Liu Z."/>
            <person name="Tsui S.K."/>
        </authorList>
    </citation>
    <scope>NUCLEOTIDE SEQUENCE [LARGE SCALE GENOMIC DNA]</scope>
    <source>
        <strain evidence="3">Derp</strain>
    </source>
</reference>
<dbReference type="Proteomes" id="UP000887458">
    <property type="component" value="Unassembled WGS sequence"/>
</dbReference>
<evidence type="ECO:0000256" key="2">
    <source>
        <dbReference type="SAM" id="SignalP"/>
    </source>
</evidence>
<proteinExistence type="predicted"/>
<reference evidence="3 4" key="1">
    <citation type="journal article" date="2018" name="J. Allergy Clin. Immunol.">
        <title>High-quality assembly of Dermatophagoides pteronyssinus genome and transcriptome reveals a wide range of novel allergens.</title>
        <authorList>
            <person name="Liu X.Y."/>
            <person name="Yang K.Y."/>
            <person name="Wang M.Q."/>
            <person name="Kwok J.S."/>
            <person name="Zeng X."/>
            <person name="Yang Z."/>
            <person name="Xiao X.J."/>
            <person name="Lau C.P."/>
            <person name="Li Y."/>
            <person name="Huang Z.M."/>
            <person name="Ba J.G."/>
            <person name="Yim A.K."/>
            <person name="Ouyang C.Y."/>
            <person name="Ngai S.M."/>
            <person name="Chan T.F."/>
            <person name="Leung E.L."/>
            <person name="Liu L."/>
            <person name="Liu Z.G."/>
            <person name="Tsui S.K."/>
        </authorList>
    </citation>
    <scope>NUCLEOTIDE SEQUENCE [LARGE SCALE GENOMIC DNA]</scope>
    <source>
        <strain evidence="3">Derp</strain>
    </source>
</reference>
<keyword evidence="4" id="KW-1185">Reference proteome</keyword>
<comment type="caution">
    <text evidence="3">The sequence shown here is derived from an EMBL/GenBank/DDBJ whole genome shotgun (WGS) entry which is preliminary data.</text>
</comment>
<evidence type="ECO:0000313" key="3">
    <source>
        <dbReference type="EMBL" id="KAH9414681.1"/>
    </source>
</evidence>
<feature type="region of interest" description="Disordered" evidence="1">
    <location>
        <begin position="91"/>
        <end position="112"/>
    </location>
</feature>
<name>A0ABQ8IWJ6_DERPT</name>
<protein>
    <submittedName>
        <fullName evidence="3">Uncharacterized protein</fullName>
    </submittedName>
</protein>
<keyword evidence="2" id="KW-0732">Signal</keyword>
<feature type="signal peptide" evidence="2">
    <location>
        <begin position="1"/>
        <end position="22"/>
    </location>
</feature>
<evidence type="ECO:0000313" key="4">
    <source>
        <dbReference type="Proteomes" id="UP000887458"/>
    </source>
</evidence>
<organism evidence="3 4">
    <name type="scientific">Dermatophagoides pteronyssinus</name>
    <name type="common">European house dust mite</name>
    <dbReference type="NCBI Taxonomy" id="6956"/>
    <lineage>
        <taxon>Eukaryota</taxon>
        <taxon>Metazoa</taxon>
        <taxon>Ecdysozoa</taxon>
        <taxon>Arthropoda</taxon>
        <taxon>Chelicerata</taxon>
        <taxon>Arachnida</taxon>
        <taxon>Acari</taxon>
        <taxon>Acariformes</taxon>
        <taxon>Sarcoptiformes</taxon>
        <taxon>Astigmata</taxon>
        <taxon>Psoroptidia</taxon>
        <taxon>Analgoidea</taxon>
        <taxon>Pyroglyphidae</taxon>
        <taxon>Dermatophagoidinae</taxon>
        <taxon>Dermatophagoides</taxon>
    </lineage>
</organism>
<gene>
    <name evidence="3" type="ORF">DERP_014188</name>
</gene>
<evidence type="ECO:0000256" key="1">
    <source>
        <dbReference type="SAM" id="MobiDB-lite"/>
    </source>
</evidence>
<dbReference type="EMBL" id="NJHN03000106">
    <property type="protein sequence ID" value="KAH9414681.1"/>
    <property type="molecule type" value="Genomic_DNA"/>
</dbReference>
<sequence length="348" mass="39908">MMVNIIIESVLIIFIAITIVLAHKSNGHNDIDNLQVFGDFRSIKLKWNYNNDNNDNNDKSDGGGGPRFKIRYCELNSWQMKNRCRNRILKTTTNDNDKNDHPGDQTSATTTTSNDDVIIDLKQTDNQNYQASIYSLRVHTNYSVMVHALNNDDLNDNNDDDNDDQDQDLIKTKHSDAILVSTKSFNARTLRCLANQSEIQVFTGPYFGGRISVEGSDNPACLINGDRNNPEDSYNFTINHELCKSKTIDNVRIETMVMVNENREILTHNSRRYLVICGFDPDKYTLTASVAVPNFLLKKFSERFRDKTNNSNSIKSEWPILDKRQNPKGRYPVFIERNPLMINKTIKL</sequence>